<keyword evidence="2" id="KW-0813">Transport</keyword>
<keyword evidence="11" id="KW-1185">Reference proteome</keyword>
<feature type="region of interest" description="Disordered" evidence="6">
    <location>
        <begin position="790"/>
        <end position="827"/>
    </location>
</feature>
<dbReference type="InterPro" id="IPR027417">
    <property type="entry name" value="P-loop_NTPase"/>
</dbReference>
<dbReference type="GO" id="GO:0140359">
    <property type="term" value="F:ABC-type transporter activity"/>
    <property type="evidence" value="ECO:0007669"/>
    <property type="project" value="InterPro"/>
</dbReference>
<dbReference type="PROSITE" id="PS51257">
    <property type="entry name" value="PROKAR_LIPOPROTEIN"/>
    <property type="match status" value="1"/>
</dbReference>
<dbReference type="Pfam" id="PF00005">
    <property type="entry name" value="ABC_tran"/>
    <property type="match status" value="1"/>
</dbReference>
<dbReference type="InterPro" id="IPR017871">
    <property type="entry name" value="ABC_transporter-like_CS"/>
</dbReference>
<dbReference type="InterPro" id="IPR050835">
    <property type="entry name" value="ABC_transporter_sub-D"/>
</dbReference>
<evidence type="ECO:0000256" key="4">
    <source>
        <dbReference type="ARBA" id="ARBA00022989"/>
    </source>
</evidence>
<evidence type="ECO:0000313" key="11">
    <source>
        <dbReference type="Proteomes" id="UP000245591"/>
    </source>
</evidence>
<feature type="transmembrane region" description="Helical" evidence="7">
    <location>
        <begin position="195"/>
        <end position="211"/>
    </location>
</feature>
<dbReference type="GO" id="GO:0042760">
    <property type="term" value="P:very long-chain fatty acid catabolic process"/>
    <property type="evidence" value="ECO:0007669"/>
    <property type="project" value="TreeGrafter"/>
</dbReference>
<dbReference type="PANTHER" id="PTHR11384:SF67">
    <property type="entry name" value="ATP-BINDING CASSETTE SUB-FAMILY D MEMBER 1"/>
    <property type="match status" value="1"/>
</dbReference>
<evidence type="ECO:0008006" key="12">
    <source>
        <dbReference type="Google" id="ProtNLM"/>
    </source>
</evidence>
<dbReference type="PROSITE" id="PS00211">
    <property type="entry name" value="ABC_TRANSPORTER_1"/>
    <property type="match status" value="1"/>
</dbReference>
<evidence type="ECO:0000256" key="2">
    <source>
        <dbReference type="ARBA" id="ARBA00022448"/>
    </source>
</evidence>
<dbReference type="SUPFAM" id="SSF90123">
    <property type="entry name" value="ABC transporter transmembrane region"/>
    <property type="match status" value="1"/>
</dbReference>
<evidence type="ECO:0000256" key="5">
    <source>
        <dbReference type="ARBA" id="ARBA00023136"/>
    </source>
</evidence>
<dbReference type="SUPFAM" id="SSF52540">
    <property type="entry name" value="P-loop containing nucleoside triphosphate hydrolases"/>
    <property type="match status" value="1"/>
</dbReference>
<comment type="similarity">
    <text evidence="1">Belongs to the ABC transporter superfamily. ABCD family. Peroxisomal fatty acyl CoA transporter (TC 3.A.1.203) subfamily.</text>
</comment>
<dbReference type="InterPro" id="IPR036640">
    <property type="entry name" value="ABC1_TM_sf"/>
</dbReference>
<keyword evidence="3 7" id="KW-0812">Transmembrane</keyword>
<dbReference type="GO" id="GO:0005778">
    <property type="term" value="C:peroxisomal membrane"/>
    <property type="evidence" value="ECO:0007669"/>
    <property type="project" value="TreeGrafter"/>
</dbReference>
<dbReference type="Proteomes" id="UP000245591">
    <property type="component" value="Unassembled WGS sequence"/>
</dbReference>
<dbReference type="InterPro" id="IPR003439">
    <property type="entry name" value="ABC_transporter-like_ATP-bd"/>
</dbReference>
<feature type="domain" description="ABC transporter" evidence="8">
    <location>
        <begin position="513"/>
        <end position="745"/>
    </location>
</feature>
<dbReference type="Gene3D" id="3.40.50.300">
    <property type="entry name" value="P-loop containing nucleotide triphosphate hydrolases"/>
    <property type="match status" value="1"/>
</dbReference>
<protein>
    <recommendedName>
        <fullName evidence="12">ABC transporter domain-containing protein</fullName>
    </recommendedName>
</protein>
<evidence type="ECO:0000256" key="7">
    <source>
        <dbReference type="SAM" id="Phobius"/>
    </source>
</evidence>
<evidence type="ECO:0000256" key="6">
    <source>
        <dbReference type="SAM" id="MobiDB-lite"/>
    </source>
</evidence>
<evidence type="ECO:0000313" key="10">
    <source>
        <dbReference type="EMBL" id="PVZ99200.1"/>
    </source>
</evidence>
<gene>
    <name evidence="10" type="ORF">BB558_004782</name>
</gene>
<dbReference type="Gene3D" id="1.20.1560.10">
    <property type="entry name" value="ABC transporter type 1, transmembrane domain"/>
    <property type="match status" value="1"/>
</dbReference>
<dbReference type="PANTHER" id="PTHR11384">
    <property type="entry name" value="ATP-BINDING CASSETTE, SUB-FAMILY D MEMBER"/>
    <property type="match status" value="1"/>
</dbReference>
<evidence type="ECO:0000256" key="3">
    <source>
        <dbReference type="ARBA" id="ARBA00022692"/>
    </source>
</evidence>
<dbReference type="Pfam" id="PF06472">
    <property type="entry name" value="ABC_membrane_2"/>
    <property type="match status" value="1"/>
</dbReference>
<feature type="transmembrane region" description="Helical" evidence="7">
    <location>
        <begin position="295"/>
        <end position="318"/>
    </location>
</feature>
<dbReference type="GO" id="GO:0005324">
    <property type="term" value="F:long-chain fatty acid transmembrane transporter activity"/>
    <property type="evidence" value="ECO:0007669"/>
    <property type="project" value="TreeGrafter"/>
</dbReference>
<accession>A0A2U1J2B1</accession>
<evidence type="ECO:0000259" key="8">
    <source>
        <dbReference type="PROSITE" id="PS50893"/>
    </source>
</evidence>
<dbReference type="AlphaFoldDB" id="A0A2U1J2B1"/>
<sequence length="827" mass="93390">MNSLKKSGTWTKSNGFLVAATGISCVVLVANYFQHKKATEKMQRYINRSKSNMFSSSVRNFKDLYNGKNVNEMEAKFDEDMEFFLDIKEEESNTKMVGGRKNGYNNTEKEVSVAKNEEKTRVAINPRKLGSVDKVFLKQMLAILRILLPSWRSKEFVIITLHTMFLLLRTWMSVIIAELDGRIVKYLIQARGKKLLGGLISWFVLAIPATYTNSMIKYLESKLSIAFRTRLFEYVNKLYLGDKLTYYKVLNLDNRIKNIDQYITADITRFCSSLSLLLSNIGKPALDMVIFHIQLIRIMGAPGTATLLLTYFVSVYLLKKITPSFGKLAAIQTVIEGQFRAEHSRVIANAEEIAFYRGQDQEKNSAEATLNKLISHNMKIMAKRLRHVIAEDMVVKYVWSAIGYLLCAIPYLSPSSMKDTSPYASAKRMQVFITNKRIMVNISEAGGRLMYSARQLMELSGYTERVYALLQTLHSLRVDYYPQPPTSDIRSNQHKELTLAGARGVVYEDFAGIKLTYVPIVVPSNNPYVPGEVLVQPLVWHVRPGDHWFVKGPGGAGKTSMLRIISGIWPVFSGVLEKPPKKEIMYVPHRAYLCVGTLRDQIIYPDSRAQMLENGCTDDDLLEILRVVSLEYLPGREGGLDSFKEWNDVLSGGERQRMCMARLFYHQPHFAILDECTSAVSYETEGKMYNYAKDIGITLITISHRSMLSKYHNYVLRLGDSYASSMPSLGVLTDLESENDSGDKIAYQNISAMTSASKKDISESPSGYAGPAWSDAELAALDENEELIQASISKRNTPGSDHSTVQGRKENICTASGQRDYQKSKRN</sequence>
<organism evidence="10 11">
    <name type="scientific">Smittium angustum</name>
    <dbReference type="NCBI Taxonomy" id="133377"/>
    <lineage>
        <taxon>Eukaryota</taxon>
        <taxon>Fungi</taxon>
        <taxon>Fungi incertae sedis</taxon>
        <taxon>Zoopagomycota</taxon>
        <taxon>Kickxellomycotina</taxon>
        <taxon>Harpellomycetes</taxon>
        <taxon>Harpellales</taxon>
        <taxon>Legeriomycetaceae</taxon>
        <taxon>Smittium</taxon>
    </lineage>
</organism>
<evidence type="ECO:0000259" key="9">
    <source>
        <dbReference type="PROSITE" id="PS50929"/>
    </source>
</evidence>
<dbReference type="GO" id="GO:0015910">
    <property type="term" value="P:long-chain fatty acid import into peroxisome"/>
    <property type="evidence" value="ECO:0007669"/>
    <property type="project" value="TreeGrafter"/>
</dbReference>
<keyword evidence="5 7" id="KW-0472">Membrane</keyword>
<dbReference type="PROSITE" id="PS50893">
    <property type="entry name" value="ABC_TRANSPORTER_2"/>
    <property type="match status" value="1"/>
</dbReference>
<dbReference type="InterPro" id="IPR011527">
    <property type="entry name" value="ABC1_TM_dom"/>
</dbReference>
<dbReference type="PROSITE" id="PS50929">
    <property type="entry name" value="ABC_TM1F"/>
    <property type="match status" value="1"/>
</dbReference>
<name>A0A2U1J2B1_SMIAN</name>
<dbReference type="CDD" id="cd03223">
    <property type="entry name" value="ABCD_peroxisomal_ALDP"/>
    <property type="match status" value="1"/>
</dbReference>
<evidence type="ECO:0000256" key="1">
    <source>
        <dbReference type="ARBA" id="ARBA00008575"/>
    </source>
</evidence>
<reference evidence="10 11" key="1">
    <citation type="journal article" date="2018" name="MBio">
        <title>Comparative Genomics Reveals the Core Gene Toolbox for the Fungus-Insect Symbiosis.</title>
        <authorList>
            <person name="Wang Y."/>
            <person name="Stata M."/>
            <person name="Wang W."/>
            <person name="Stajich J.E."/>
            <person name="White M.M."/>
            <person name="Moncalvo J.M."/>
        </authorList>
    </citation>
    <scope>NUCLEOTIDE SEQUENCE [LARGE SCALE GENOMIC DNA]</scope>
    <source>
        <strain evidence="10 11">AUS-126-30</strain>
    </source>
</reference>
<comment type="caution">
    <text evidence="10">The sequence shown here is derived from an EMBL/GenBank/DDBJ whole genome shotgun (WGS) entry which is preliminary data.</text>
</comment>
<feature type="compositionally biased region" description="Polar residues" evidence="6">
    <location>
        <begin position="790"/>
        <end position="806"/>
    </location>
</feature>
<dbReference type="GO" id="GO:0006635">
    <property type="term" value="P:fatty acid beta-oxidation"/>
    <property type="evidence" value="ECO:0007669"/>
    <property type="project" value="TreeGrafter"/>
</dbReference>
<dbReference type="EMBL" id="MBFU01000457">
    <property type="protein sequence ID" value="PVZ99200.1"/>
    <property type="molecule type" value="Genomic_DNA"/>
</dbReference>
<dbReference type="GO" id="GO:0007031">
    <property type="term" value="P:peroxisome organization"/>
    <property type="evidence" value="ECO:0007669"/>
    <property type="project" value="TreeGrafter"/>
</dbReference>
<proteinExistence type="inferred from homology"/>
<dbReference type="GO" id="GO:0005524">
    <property type="term" value="F:ATP binding"/>
    <property type="evidence" value="ECO:0007669"/>
    <property type="project" value="InterPro"/>
</dbReference>
<feature type="transmembrane region" description="Helical" evidence="7">
    <location>
        <begin position="15"/>
        <end position="33"/>
    </location>
</feature>
<dbReference type="GO" id="GO:0016887">
    <property type="term" value="F:ATP hydrolysis activity"/>
    <property type="evidence" value="ECO:0007669"/>
    <property type="project" value="InterPro"/>
</dbReference>
<keyword evidence="4 7" id="KW-1133">Transmembrane helix</keyword>
<feature type="transmembrane region" description="Helical" evidence="7">
    <location>
        <begin position="394"/>
        <end position="412"/>
    </location>
</feature>
<feature type="domain" description="ABC transmembrane type-1" evidence="9">
    <location>
        <begin position="165"/>
        <end position="381"/>
    </location>
</feature>